<dbReference type="PANTHER" id="PTHR43046">
    <property type="entry name" value="GDP-MANNOSE MANNOSYL HYDROLASE"/>
    <property type="match status" value="1"/>
</dbReference>
<dbReference type="PANTHER" id="PTHR43046:SF15">
    <property type="entry name" value="MUTT_NUDIX FAMILY PROTEIN"/>
    <property type="match status" value="1"/>
</dbReference>
<dbReference type="OrthoDB" id="9804442at2"/>
<reference evidence="5" key="1">
    <citation type="submission" date="2016-10" db="EMBL/GenBank/DDBJ databases">
        <authorList>
            <person name="Varghese N."/>
            <person name="Submissions S."/>
        </authorList>
    </citation>
    <scope>NUCLEOTIDE SEQUENCE [LARGE SCALE GENOMIC DNA]</scope>
    <source>
        <strain evidence="5">JCM 15604</strain>
    </source>
</reference>
<evidence type="ECO:0000259" key="3">
    <source>
        <dbReference type="PROSITE" id="PS51462"/>
    </source>
</evidence>
<name>A0A1I5XDN6_9GAMM</name>
<dbReference type="AlphaFoldDB" id="A0A1I5XDN6"/>
<dbReference type="InterPro" id="IPR015797">
    <property type="entry name" value="NUDIX_hydrolase-like_dom_sf"/>
</dbReference>
<dbReference type="Gene3D" id="3.90.79.10">
    <property type="entry name" value="Nucleoside Triphosphate Pyrophosphohydrolase"/>
    <property type="match status" value="1"/>
</dbReference>
<dbReference type="EMBL" id="FOXK01000010">
    <property type="protein sequence ID" value="SFQ29976.1"/>
    <property type="molecule type" value="Genomic_DNA"/>
</dbReference>
<dbReference type="RefSeq" id="WP_074917938.1">
    <property type="nucleotide sequence ID" value="NZ_FOXK01000010.1"/>
</dbReference>
<accession>A0A1I5XDN6</accession>
<dbReference type="SUPFAM" id="SSF55811">
    <property type="entry name" value="Nudix"/>
    <property type="match status" value="1"/>
</dbReference>
<proteinExistence type="predicted"/>
<keyword evidence="2" id="KW-0378">Hydrolase</keyword>
<evidence type="ECO:0000256" key="2">
    <source>
        <dbReference type="ARBA" id="ARBA00022801"/>
    </source>
</evidence>
<sequence>MQLITELIHPELKSTQGRVFRRHAARGIVLRDEQILLLFTERYNDFSFPGGGLDAGEDVIAGLTRELEEETGARDIRIVQNFGYIEEYRPYWKPQYDLMHMTSHFYQCEVAPQLQPVRMESHEIANGMRPVWIDLHEAITHNLAVMQRQETSMGQSIQRETFMLKKVASDLLQPNKVSGI</sequence>
<dbReference type="Proteomes" id="UP000182025">
    <property type="component" value="Unassembled WGS sequence"/>
</dbReference>
<dbReference type="InterPro" id="IPR020084">
    <property type="entry name" value="NUDIX_hydrolase_CS"/>
</dbReference>
<comment type="cofactor">
    <cofactor evidence="1">
        <name>Mg(2+)</name>
        <dbReference type="ChEBI" id="CHEBI:18420"/>
    </cofactor>
</comment>
<dbReference type="GO" id="GO:0016787">
    <property type="term" value="F:hydrolase activity"/>
    <property type="evidence" value="ECO:0007669"/>
    <property type="project" value="UniProtKB-KW"/>
</dbReference>
<keyword evidence="5" id="KW-1185">Reference proteome</keyword>
<evidence type="ECO:0000313" key="5">
    <source>
        <dbReference type="Proteomes" id="UP000182025"/>
    </source>
</evidence>
<dbReference type="PROSITE" id="PS51462">
    <property type="entry name" value="NUDIX"/>
    <property type="match status" value="1"/>
</dbReference>
<organism evidence="4 5">
    <name type="scientific">Ectopseudomonas toyotomiensis</name>
    <dbReference type="NCBI Taxonomy" id="554344"/>
    <lineage>
        <taxon>Bacteria</taxon>
        <taxon>Pseudomonadati</taxon>
        <taxon>Pseudomonadota</taxon>
        <taxon>Gammaproteobacteria</taxon>
        <taxon>Pseudomonadales</taxon>
        <taxon>Pseudomonadaceae</taxon>
        <taxon>Ectopseudomonas</taxon>
    </lineage>
</organism>
<dbReference type="PROSITE" id="PS00893">
    <property type="entry name" value="NUDIX_BOX"/>
    <property type="match status" value="1"/>
</dbReference>
<feature type="domain" description="Nudix hydrolase" evidence="3">
    <location>
        <begin position="21"/>
        <end position="161"/>
    </location>
</feature>
<evidence type="ECO:0000256" key="1">
    <source>
        <dbReference type="ARBA" id="ARBA00001946"/>
    </source>
</evidence>
<gene>
    <name evidence="4" type="ORF">SAMN05216177_110169</name>
</gene>
<evidence type="ECO:0000313" key="4">
    <source>
        <dbReference type="EMBL" id="SFQ29976.1"/>
    </source>
</evidence>
<dbReference type="InterPro" id="IPR000086">
    <property type="entry name" value="NUDIX_hydrolase_dom"/>
</dbReference>
<protein>
    <submittedName>
        <fullName evidence="4">NUDIX domain-containing protein</fullName>
    </submittedName>
</protein>
<dbReference type="Pfam" id="PF00293">
    <property type="entry name" value="NUDIX"/>
    <property type="match status" value="1"/>
</dbReference>